<dbReference type="Pfam" id="PF07559">
    <property type="entry name" value="FlgE_D2"/>
    <property type="match status" value="1"/>
</dbReference>
<evidence type="ECO:0000313" key="10">
    <source>
        <dbReference type="EMBL" id="WRO23611.1"/>
    </source>
</evidence>
<dbReference type="InterPro" id="IPR019776">
    <property type="entry name" value="Flagellar_basal_body_rod_CS"/>
</dbReference>
<dbReference type="InterPro" id="IPR053967">
    <property type="entry name" value="LlgE_F_G-like_D1"/>
</dbReference>
<gene>
    <name evidence="10" type="ORF">MFMK1_003474</name>
</gene>
<evidence type="ECO:0000256" key="1">
    <source>
        <dbReference type="ARBA" id="ARBA00004117"/>
    </source>
</evidence>
<dbReference type="InterPro" id="IPR037058">
    <property type="entry name" value="Falgellar_hook_FlgE_sf"/>
</dbReference>
<comment type="subcellular location">
    <subcellularLocation>
        <location evidence="1 5">Bacterial flagellum basal body</location>
    </subcellularLocation>
</comment>
<protein>
    <recommendedName>
        <fullName evidence="3 5">Flagellar hook protein FlgE</fullName>
    </recommendedName>
</protein>
<evidence type="ECO:0000259" key="8">
    <source>
        <dbReference type="Pfam" id="PF07559"/>
    </source>
</evidence>
<evidence type="ECO:0000256" key="4">
    <source>
        <dbReference type="ARBA" id="ARBA00023143"/>
    </source>
</evidence>
<proteinExistence type="inferred from homology"/>
<dbReference type="GO" id="GO:0009424">
    <property type="term" value="C:bacterial-type flagellum hook"/>
    <property type="evidence" value="ECO:0007669"/>
    <property type="project" value="TreeGrafter"/>
</dbReference>
<dbReference type="InterPro" id="IPR001444">
    <property type="entry name" value="Flag_bb_rod_N"/>
</dbReference>
<feature type="domain" description="Flagellar basal-body/hook protein C-terminal" evidence="7">
    <location>
        <begin position="729"/>
        <end position="773"/>
    </location>
</feature>
<feature type="domain" description="Flagellar hook protein FlgE D2" evidence="8">
    <location>
        <begin position="571"/>
        <end position="654"/>
    </location>
</feature>
<sequence length="775" mass="80365">MLRSLYSGISGLKAHQVRMDVIGNNIANVNTLGFKKSRVTFQDLFSQTLRGASRPNDDQGGSNPLQVGLGTSVGSIDKIMEQGNLQPTGKSTDLAIDGEGFFVLTNANGDEVFSRLGAFDFDATGTFVNSDGLKVQGYVADPATGTISKTLGDIVIPRDLYLDPKSTTELNYVNNLDSSAAVGTSRTVTKAVYDSEGQAHKIDMTYTKVADNEWRYTVGLAKDDPLVQKYLGQYYPNFDTLSTEAQQIAIEAAQVNTFEPDATTAYIGKARATLDVPPAQASEKIMGGDLIVTAVDGGPLGDDISMEFVKADGNDANTSVEVKGNNVVVHLGTDASGALDPSITIDEIVNRIALSPASALISAQAAAGAGGTAPSIVAPTYLKGGAESVPLNVTAVDAGLPANNYSVIMKEVTTPSQPLTVTVTGDQIMVSLETDGNGRTISTLQEVVSAINGDPTASTMVETSIDQSYNQYLAGKVGETQLQGGFPQGLEIKADFPGVGGNDISIEIVPGTTADTTATTNGKEIMVTLGTANNTLADVVNALNSNPDTAILVDAYVDPAVSGNPASTVGATNLVGGTNSINSPRTGSLIFDTAGQIDEAATSRANLAGSDNLAKSFSFDPINPDAGPVTITPDFSALTQFSSEFTVVARGQDGNPASTINDLTVEKDGTIIGDFVGGYRKVLGKVAMAGFTNPAGLDSIGGGLYAASGNSGDPDVGGAQTLGRGSVMSNALEMSNVDLAEEFTNMITTQRGFQANSRTITTSDELLQELVNLKR</sequence>
<evidence type="ECO:0000259" key="9">
    <source>
        <dbReference type="Pfam" id="PF22692"/>
    </source>
</evidence>
<keyword evidence="10" id="KW-0966">Cell projection</keyword>
<dbReference type="InterPro" id="IPR011491">
    <property type="entry name" value="FlgE_D2"/>
</dbReference>
<dbReference type="Pfam" id="PF22692">
    <property type="entry name" value="LlgE_F_G_D1"/>
    <property type="match status" value="1"/>
</dbReference>
<dbReference type="GO" id="GO:0005829">
    <property type="term" value="C:cytosol"/>
    <property type="evidence" value="ECO:0007669"/>
    <property type="project" value="TreeGrafter"/>
</dbReference>
<comment type="similarity">
    <text evidence="2 5">Belongs to the flagella basal body rod proteins family.</text>
</comment>
<name>A0AAU0UTB6_9FIRM</name>
<evidence type="ECO:0000259" key="6">
    <source>
        <dbReference type="Pfam" id="PF00460"/>
    </source>
</evidence>
<evidence type="ECO:0000256" key="5">
    <source>
        <dbReference type="RuleBase" id="RU362116"/>
    </source>
</evidence>
<dbReference type="PANTHER" id="PTHR30435">
    <property type="entry name" value="FLAGELLAR PROTEIN"/>
    <property type="match status" value="1"/>
</dbReference>
<evidence type="ECO:0000259" key="7">
    <source>
        <dbReference type="Pfam" id="PF06429"/>
    </source>
</evidence>
<dbReference type="EMBL" id="CP121694">
    <property type="protein sequence ID" value="WRO23611.1"/>
    <property type="molecule type" value="Genomic_DNA"/>
</dbReference>
<dbReference type="GO" id="GO:0071978">
    <property type="term" value="P:bacterial-type flagellum-dependent swarming motility"/>
    <property type="evidence" value="ECO:0007669"/>
    <property type="project" value="TreeGrafter"/>
</dbReference>
<reference evidence="10 11" key="1">
    <citation type="submission" date="2023-04" db="EMBL/GenBank/DDBJ databases">
        <authorList>
            <person name="Hsu D."/>
        </authorList>
    </citation>
    <scope>NUCLEOTIDE SEQUENCE [LARGE SCALE GENOMIC DNA]</scope>
    <source>
        <strain evidence="10 11">MK1</strain>
    </source>
</reference>
<feature type="domain" description="Flagellar hook protein FlgE/F/G-like D1" evidence="9">
    <location>
        <begin position="95"/>
        <end position="159"/>
    </location>
</feature>
<dbReference type="InterPro" id="IPR020013">
    <property type="entry name" value="Flagellar_FlgE/F/G"/>
</dbReference>
<organism evidence="10 11">
    <name type="scientific">Metallumcola ferriviriculae</name>
    <dbReference type="NCBI Taxonomy" id="3039180"/>
    <lineage>
        <taxon>Bacteria</taxon>
        <taxon>Bacillati</taxon>
        <taxon>Bacillota</taxon>
        <taxon>Clostridia</taxon>
        <taxon>Neomoorellales</taxon>
        <taxon>Desulfitibacteraceae</taxon>
        <taxon>Metallumcola</taxon>
    </lineage>
</organism>
<comment type="function">
    <text evidence="5">A flexible structure which links the flagellar filament to the drive apparatus in the basal body.</text>
</comment>
<feature type="domain" description="Flagellar basal body rod protein N-terminal" evidence="6">
    <location>
        <begin position="5"/>
        <end position="35"/>
    </location>
</feature>
<keyword evidence="4 5" id="KW-0975">Bacterial flagellum</keyword>
<dbReference type="InterPro" id="IPR010930">
    <property type="entry name" value="Flg_bb/hook_C_dom"/>
</dbReference>
<dbReference type="KEGG" id="dbc:MFMK1_003474"/>
<dbReference type="SUPFAM" id="SSF117143">
    <property type="entry name" value="Flagellar hook protein flgE"/>
    <property type="match status" value="1"/>
</dbReference>
<dbReference type="PANTHER" id="PTHR30435:SF1">
    <property type="entry name" value="FLAGELLAR HOOK PROTEIN FLGE"/>
    <property type="match status" value="1"/>
</dbReference>
<dbReference type="NCBIfam" id="TIGR03506">
    <property type="entry name" value="FlgEFG_subfam"/>
    <property type="match status" value="1"/>
</dbReference>
<evidence type="ECO:0000256" key="3">
    <source>
        <dbReference type="ARBA" id="ARBA00019015"/>
    </source>
</evidence>
<dbReference type="GO" id="GO:0009425">
    <property type="term" value="C:bacterial-type flagellum basal body"/>
    <property type="evidence" value="ECO:0007669"/>
    <property type="project" value="UniProtKB-SubCell"/>
</dbReference>
<dbReference type="RefSeq" id="WP_366922989.1">
    <property type="nucleotide sequence ID" value="NZ_CP121694.1"/>
</dbReference>
<evidence type="ECO:0000256" key="2">
    <source>
        <dbReference type="ARBA" id="ARBA00009677"/>
    </source>
</evidence>
<dbReference type="InterPro" id="IPR037925">
    <property type="entry name" value="FlgE/F/G-like"/>
</dbReference>
<evidence type="ECO:0000313" key="11">
    <source>
        <dbReference type="Proteomes" id="UP001329915"/>
    </source>
</evidence>
<dbReference type="PROSITE" id="PS00588">
    <property type="entry name" value="FLAGELLA_BB_ROD"/>
    <property type="match status" value="1"/>
</dbReference>
<dbReference type="AlphaFoldDB" id="A0AAU0UTB6"/>
<dbReference type="Proteomes" id="UP001329915">
    <property type="component" value="Chromosome"/>
</dbReference>
<dbReference type="Pfam" id="PF00460">
    <property type="entry name" value="Flg_bb_rod"/>
    <property type="match status" value="1"/>
</dbReference>
<keyword evidence="10" id="KW-0282">Flagellum</keyword>
<keyword evidence="10" id="KW-0969">Cilium</keyword>
<accession>A0AAU0UTB6</accession>
<dbReference type="Gene3D" id="2.60.98.20">
    <property type="entry name" value="Flagellar hook protein FlgE"/>
    <property type="match status" value="1"/>
</dbReference>
<dbReference type="Pfam" id="PF06429">
    <property type="entry name" value="Flg_bbr_C"/>
    <property type="match status" value="1"/>
</dbReference>
<keyword evidence="11" id="KW-1185">Reference proteome</keyword>